<dbReference type="SUPFAM" id="SSF54593">
    <property type="entry name" value="Glyoxalase/Bleomycin resistance protein/Dihydroxybiphenyl dioxygenase"/>
    <property type="match status" value="1"/>
</dbReference>
<evidence type="ECO:0000313" key="3">
    <source>
        <dbReference type="Proteomes" id="UP000198362"/>
    </source>
</evidence>
<dbReference type="InterPro" id="IPR037523">
    <property type="entry name" value="VOC_core"/>
</dbReference>
<dbReference type="GO" id="GO:0051213">
    <property type="term" value="F:dioxygenase activity"/>
    <property type="evidence" value="ECO:0007669"/>
    <property type="project" value="UniProtKB-KW"/>
</dbReference>
<keyword evidence="3" id="KW-1185">Reference proteome</keyword>
<sequence>MLIRMIHHVQIACPRGTEDVLRSFYSGLLGLAEKPKPAALAGRGGCWFVGHDGIELHLGVEEPFVPARKAHPGLIWRDLDSLAARLTAVGHEVTWANDELPGFRRFHAFDPHGNRLEFLEPTA</sequence>
<name>A0A239P7P1_9ACTN</name>
<reference evidence="2 3" key="1">
    <citation type="submission" date="2017-06" db="EMBL/GenBank/DDBJ databases">
        <authorList>
            <person name="Kim H.J."/>
            <person name="Triplett B.A."/>
        </authorList>
    </citation>
    <scope>NUCLEOTIDE SEQUENCE [LARGE SCALE GENOMIC DNA]</scope>
    <source>
        <strain evidence="2 3">CGMCC 4.5593</strain>
    </source>
</reference>
<keyword evidence="2" id="KW-0560">Oxidoreductase</keyword>
<proteinExistence type="predicted"/>
<dbReference type="InterPro" id="IPR029068">
    <property type="entry name" value="Glyas_Bleomycin-R_OHBP_Dase"/>
</dbReference>
<dbReference type="PANTHER" id="PTHR39175:SF1">
    <property type="entry name" value="FAMILY PROTEIN, PUTATIVE (AFU_ORTHOLOGUE AFUA_3G15060)-RELATED"/>
    <property type="match status" value="1"/>
</dbReference>
<dbReference type="AlphaFoldDB" id="A0A239P7P1"/>
<keyword evidence="2" id="KW-0223">Dioxygenase</keyword>
<accession>A0A239P7P1</accession>
<dbReference type="Proteomes" id="UP000198362">
    <property type="component" value="Unassembled WGS sequence"/>
</dbReference>
<organism evidence="2 3">
    <name type="scientific">Asanoa hainanensis</name>
    <dbReference type="NCBI Taxonomy" id="560556"/>
    <lineage>
        <taxon>Bacteria</taxon>
        <taxon>Bacillati</taxon>
        <taxon>Actinomycetota</taxon>
        <taxon>Actinomycetes</taxon>
        <taxon>Micromonosporales</taxon>
        <taxon>Micromonosporaceae</taxon>
        <taxon>Asanoa</taxon>
    </lineage>
</organism>
<evidence type="ECO:0000313" key="2">
    <source>
        <dbReference type="EMBL" id="SNT62724.1"/>
    </source>
</evidence>
<dbReference type="EMBL" id="FZPH01000014">
    <property type="protein sequence ID" value="SNT62724.1"/>
    <property type="molecule type" value="Genomic_DNA"/>
</dbReference>
<evidence type="ECO:0000259" key="1">
    <source>
        <dbReference type="PROSITE" id="PS51819"/>
    </source>
</evidence>
<dbReference type="PANTHER" id="PTHR39175">
    <property type="entry name" value="FAMILY PROTEIN, PUTATIVE (AFU_ORTHOLOGUE AFUA_3G15060)-RELATED"/>
    <property type="match status" value="1"/>
</dbReference>
<feature type="domain" description="VOC" evidence="1">
    <location>
        <begin position="5"/>
        <end position="121"/>
    </location>
</feature>
<dbReference type="Gene3D" id="3.10.180.10">
    <property type="entry name" value="2,3-Dihydroxybiphenyl 1,2-Dioxygenase, domain 1"/>
    <property type="match status" value="1"/>
</dbReference>
<gene>
    <name evidence="2" type="ORF">SAMN05421812_114163</name>
</gene>
<dbReference type="PROSITE" id="PS51819">
    <property type="entry name" value="VOC"/>
    <property type="match status" value="1"/>
</dbReference>
<protein>
    <submittedName>
        <fullName evidence="2">Catechol 2,3-dioxygenase</fullName>
    </submittedName>
</protein>